<dbReference type="PANTHER" id="PTHR31359:SF31">
    <property type="entry name" value="TRANSMEMBRANE PROTEIN 92"/>
    <property type="match status" value="1"/>
</dbReference>
<accession>A0A1S3GZ24</accession>
<dbReference type="KEGG" id="dord:106003004"/>
<feature type="chain" id="PRO_5010353089" evidence="3">
    <location>
        <begin position="27"/>
        <end position="164"/>
    </location>
</feature>
<keyword evidence="4" id="KW-1185">Reference proteome</keyword>
<keyword evidence="3" id="KW-0732">Signal</keyword>
<reference evidence="5" key="1">
    <citation type="submission" date="2025-08" db="UniProtKB">
        <authorList>
            <consortium name="RefSeq"/>
        </authorList>
    </citation>
    <scope>IDENTIFICATION</scope>
    <source>
        <tissue evidence="5">Kidney</tissue>
    </source>
</reference>
<feature type="transmembrane region" description="Helical" evidence="2">
    <location>
        <begin position="62"/>
        <end position="82"/>
    </location>
</feature>
<proteinExistence type="predicted"/>
<protein>
    <submittedName>
        <fullName evidence="5">Transmembrane protein 92</fullName>
    </submittedName>
</protein>
<dbReference type="AlphaFoldDB" id="A0A1S3GZ24"/>
<evidence type="ECO:0000256" key="1">
    <source>
        <dbReference type="SAM" id="MobiDB-lite"/>
    </source>
</evidence>
<dbReference type="OrthoDB" id="9451011at2759"/>
<dbReference type="RefSeq" id="XP_012893202.1">
    <property type="nucleotide sequence ID" value="XM_013037748.1"/>
</dbReference>
<keyword evidence="2" id="KW-1133">Transmembrane helix</keyword>
<feature type="region of interest" description="Disordered" evidence="1">
    <location>
        <begin position="138"/>
        <end position="164"/>
    </location>
</feature>
<dbReference type="GO" id="GO:0005654">
    <property type="term" value="C:nucleoplasm"/>
    <property type="evidence" value="ECO:0007669"/>
    <property type="project" value="TreeGrafter"/>
</dbReference>
<evidence type="ECO:0000313" key="5">
    <source>
        <dbReference type="RefSeq" id="XP_012893202.1"/>
    </source>
</evidence>
<dbReference type="Proteomes" id="UP000081671">
    <property type="component" value="Unplaced"/>
</dbReference>
<sequence>MWDAWVPGLEFALLFTLLASLQRVSAWEVGPQFKCGVLRCPSGFRCCSKGCCMENEFFSGPLRIFIIIFLVILPLLCICGLAKRFCRKCREPELDSAMHPPDPPSIAPPERVWVSTNEPPPPYSEVILKPTMGLPPMEPPPPYSLTLEEEEEANLQRGIDNPAF</sequence>
<dbReference type="PANTHER" id="PTHR31359">
    <property type="entry name" value="TRANSMEMBRANE PROTEIN 92"/>
    <property type="match status" value="1"/>
</dbReference>
<name>A0A1S3GZ24_DIPOR</name>
<keyword evidence="2" id="KW-0472">Membrane</keyword>
<evidence type="ECO:0000256" key="3">
    <source>
        <dbReference type="SAM" id="SignalP"/>
    </source>
</evidence>
<organism evidence="4 5">
    <name type="scientific">Dipodomys ordii</name>
    <name type="common">Ord's kangaroo rat</name>
    <dbReference type="NCBI Taxonomy" id="10020"/>
    <lineage>
        <taxon>Eukaryota</taxon>
        <taxon>Metazoa</taxon>
        <taxon>Chordata</taxon>
        <taxon>Craniata</taxon>
        <taxon>Vertebrata</taxon>
        <taxon>Euteleostomi</taxon>
        <taxon>Mammalia</taxon>
        <taxon>Eutheria</taxon>
        <taxon>Euarchontoglires</taxon>
        <taxon>Glires</taxon>
        <taxon>Rodentia</taxon>
        <taxon>Castorimorpha</taxon>
        <taxon>Heteromyidae</taxon>
        <taxon>Dipodomyinae</taxon>
        <taxon>Dipodomys</taxon>
    </lineage>
</organism>
<evidence type="ECO:0000256" key="2">
    <source>
        <dbReference type="SAM" id="Phobius"/>
    </source>
</evidence>
<dbReference type="CTD" id="162461"/>
<dbReference type="FunCoup" id="A0A1S3GZ24">
    <property type="interactions" value="216"/>
</dbReference>
<dbReference type="InParanoid" id="A0A1S3GZ24"/>
<dbReference type="GeneID" id="106003004"/>
<keyword evidence="2 5" id="KW-0812">Transmembrane</keyword>
<gene>
    <name evidence="5" type="primary">Tmem92</name>
</gene>
<feature type="signal peptide" evidence="3">
    <location>
        <begin position="1"/>
        <end position="26"/>
    </location>
</feature>
<evidence type="ECO:0000313" key="4">
    <source>
        <dbReference type="Proteomes" id="UP000081671"/>
    </source>
</evidence>